<evidence type="ECO:0000256" key="2">
    <source>
        <dbReference type="ARBA" id="ARBA00022618"/>
    </source>
</evidence>
<dbReference type="InterPro" id="IPR020823">
    <property type="entry name" value="Cell_div_FtsA"/>
</dbReference>
<dbReference type="PANTHER" id="PTHR32432">
    <property type="entry name" value="CELL DIVISION PROTEIN FTSA-RELATED"/>
    <property type="match status" value="1"/>
</dbReference>
<dbReference type="CDD" id="cd24048">
    <property type="entry name" value="ASKHA_NBD_FtsA"/>
    <property type="match status" value="1"/>
</dbReference>
<comment type="caution">
    <text evidence="7">The sequence shown here is derived from an EMBL/GenBank/DDBJ whole genome shotgun (WGS) entry which is preliminary data.</text>
</comment>
<organism evidence="7 8">
    <name type="scientific">Sutterella wadsworthensis 2_1_59BFAA</name>
    <dbReference type="NCBI Taxonomy" id="742823"/>
    <lineage>
        <taxon>Bacteria</taxon>
        <taxon>Pseudomonadati</taxon>
        <taxon>Pseudomonadota</taxon>
        <taxon>Betaproteobacteria</taxon>
        <taxon>Burkholderiales</taxon>
        <taxon>Sutterellaceae</taxon>
        <taxon>Sutterella</taxon>
    </lineage>
</organism>
<dbReference type="HOGENOM" id="CLU_037850_3_2_4"/>
<feature type="domain" description="SHS2" evidence="6">
    <location>
        <begin position="8"/>
        <end position="196"/>
    </location>
</feature>
<comment type="subunit">
    <text evidence="5">Interacts with FtsZ.</text>
</comment>
<keyword evidence="4 5" id="KW-0131">Cell cycle</keyword>
<dbReference type="PIRSF" id="PIRSF003101">
    <property type="entry name" value="FtsA"/>
    <property type="match status" value="1"/>
</dbReference>
<comment type="function">
    <text evidence="5">Cell division protein that is involved in the assembly of the Z ring. May serve as a membrane anchor for the Z ring.</text>
</comment>
<dbReference type="Pfam" id="PF14450">
    <property type="entry name" value="FtsA"/>
    <property type="match status" value="1"/>
</dbReference>
<dbReference type="GO" id="GO:0051301">
    <property type="term" value="P:cell division"/>
    <property type="evidence" value="ECO:0007669"/>
    <property type="project" value="UniProtKB-KW"/>
</dbReference>
<dbReference type="SMART" id="SM00842">
    <property type="entry name" value="FtsA"/>
    <property type="match status" value="1"/>
</dbReference>
<evidence type="ECO:0000256" key="5">
    <source>
        <dbReference type="PIRNR" id="PIRNR003101"/>
    </source>
</evidence>
<evidence type="ECO:0000313" key="8">
    <source>
        <dbReference type="Proteomes" id="UP000005835"/>
    </source>
</evidence>
<sequence>MNNPNDYLVGLDIGSHKVLCVVALPSPKGEGLYRICGYSFRDSHGVRNGIVTDLNAAVDDIKAAVREARSAGNLPELSNAWVAIGGSSLTSENCLGTAVVRGNEVKPADVEAAENNAREHSLRQGKQLIKMIPQGYSCGDTFSQTPVGLVGDKVTAYYHAVYGSVKNAENMKRSLLRSGIELAGYEPHPIAAALAVSTESDRYNGTLVLDMGAETTSMTLVYEHRTLLTAVRPFGSEFFTRDLSTIFGVSLDQAEELKIRFGSCSMDGVLPGESVRPSLEDVRGTPLCSRSLIVQTLYERAKEFFRIYRDVIEKAGHLDKVHAVIITGGGANLRAIDEVARDVFGVPVRIGAPLCFDEKNALSMRPNASVAAGLLMAADKTRAAGDSRSYRTPSLLNLSGRIRTVFFGDY</sequence>
<dbReference type="InterPro" id="IPR043129">
    <property type="entry name" value="ATPase_NBD"/>
</dbReference>
<keyword evidence="8" id="KW-1185">Reference proteome</keyword>
<evidence type="ECO:0000256" key="3">
    <source>
        <dbReference type="ARBA" id="ARBA00023136"/>
    </source>
</evidence>
<dbReference type="NCBIfam" id="TIGR01174">
    <property type="entry name" value="ftsA"/>
    <property type="match status" value="1"/>
</dbReference>
<dbReference type="Gene3D" id="3.30.420.40">
    <property type="match status" value="1"/>
</dbReference>
<evidence type="ECO:0000256" key="1">
    <source>
        <dbReference type="ARBA" id="ARBA00022475"/>
    </source>
</evidence>
<dbReference type="RefSeq" id="WP_005435995.1">
    <property type="nucleotide sequence ID" value="NZ_JH815518.1"/>
</dbReference>
<dbReference type="STRING" id="742823.HMPREF9465_01674"/>
<dbReference type="Pfam" id="PF02491">
    <property type="entry name" value="SHS2_FTSA"/>
    <property type="match status" value="1"/>
</dbReference>
<reference evidence="7 8" key="1">
    <citation type="submission" date="2012-05" db="EMBL/GenBank/DDBJ databases">
        <title>The Genome Sequence of Sutterella wadsworthensis 2_1_59BFAA.</title>
        <authorList>
            <consortium name="The Broad Institute Genome Sequencing Platform"/>
            <person name="Earl A."/>
            <person name="Ward D."/>
            <person name="Feldgarden M."/>
            <person name="Gevers D."/>
            <person name="Daigneault M."/>
            <person name="Strauss J."/>
            <person name="Allen-Vercoe E."/>
            <person name="Walker B."/>
            <person name="Young S.K."/>
            <person name="Zeng Q."/>
            <person name="Gargeya S."/>
            <person name="Fitzgerald M."/>
            <person name="Haas B."/>
            <person name="Abouelleil A."/>
            <person name="Alvarado L."/>
            <person name="Arachchi H.M."/>
            <person name="Berlin A.M."/>
            <person name="Chapman S.B."/>
            <person name="Goldberg J."/>
            <person name="Griggs A."/>
            <person name="Gujja S."/>
            <person name="Hansen M."/>
            <person name="Howarth C."/>
            <person name="Imamovic A."/>
            <person name="Larimer J."/>
            <person name="McCowen C."/>
            <person name="Montmayeur A."/>
            <person name="Murphy C."/>
            <person name="Neiman D."/>
            <person name="Pearson M."/>
            <person name="Priest M."/>
            <person name="Roberts A."/>
            <person name="Saif S."/>
            <person name="Shea T."/>
            <person name="Sisk P."/>
            <person name="Sykes S."/>
            <person name="Wortman J."/>
            <person name="Nusbaum C."/>
            <person name="Birren B."/>
        </authorList>
    </citation>
    <scope>NUCLEOTIDE SEQUENCE [LARGE SCALE GENOMIC DNA]</scope>
    <source>
        <strain evidence="7 8">2_1_59BFAA</strain>
    </source>
</reference>
<evidence type="ECO:0000313" key="7">
    <source>
        <dbReference type="EMBL" id="EKB30627.1"/>
    </source>
</evidence>
<keyword evidence="1" id="KW-1003">Cell membrane</keyword>
<protein>
    <recommendedName>
        <fullName evidence="5">Cell division protein FtsA</fullName>
    </recommendedName>
</protein>
<evidence type="ECO:0000256" key="4">
    <source>
        <dbReference type="ARBA" id="ARBA00023306"/>
    </source>
</evidence>
<dbReference type="PATRIC" id="fig|742823.3.peg.1669"/>
<name>K1JSF2_9BURK</name>
<evidence type="ECO:0000259" key="6">
    <source>
        <dbReference type="SMART" id="SM00842"/>
    </source>
</evidence>
<dbReference type="InterPro" id="IPR003494">
    <property type="entry name" value="SHS2_FtsA"/>
</dbReference>
<dbReference type="InterPro" id="IPR050696">
    <property type="entry name" value="FtsA/MreB"/>
</dbReference>
<dbReference type="GO" id="GO:0009898">
    <property type="term" value="C:cytoplasmic side of plasma membrane"/>
    <property type="evidence" value="ECO:0007669"/>
    <property type="project" value="TreeGrafter"/>
</dbReference>
<dbReference type="Proteomes" id="UP000005835">
    <property type="component" value="Unassembled WGS sequence"/>
</dbReference>
<accession>K1JSF2</accession>
<keyword evidence="2 5" id="KW-0132">Cell division</keyword>
<dbReference type="eggNOG" id="COG0849">
    <property type="taxonomic scope" value="Bacteria"/>
</dbReference>
<keyword evidence="3" id="KW-0472">Membrane</keyword>
<dbReference type="AlphaFoldDB" id="K1JSF2"/>
<dbReference type="PANTHER" id="PTHR32432:SF4">
    <property type="entry name" value="CELL DIVISION PROTEIN FTSA"/>
    <property type="match status" value="1"/>
</dbReference>
<proteinExistence type="inferred from homology"/>
<gene>
    <name evidence="7" type="ORF">HMPREF9465_01674</name>
</gene>
<dbReference type="EMBL" id="ADMG01000037">
    <property type="protein sequence ID" value="EKB30627.1"/>
    <property type="molecule type" value="Genomic_DNA"/>
</dbReference>
<dbReference type="GO" id="GO:0032153">
    <property type="term" value="C:cell division site"/>
    <property type="evidence" value="ECO:0007669"/>
    <property type="project" value="TreeGrafter"/>
</dbReference>
<comment type="similarity">
    <text evidence="5">Belongs to the FtsA/MreB family.</text>
</comment>
<dbReference type="SUPFAM" id="SSF53067">
    <property type="entry name" value="Actin-like ATPase domain"/>
    <property type="match status" value="2"/>
</dbReference>